<evidence type="ECO:0000313" key="1">
    <source>
        <dbReference type="EMBL" id="TDP61351.1"/>
    </source>
</evidence>
<organism evidence="1 2">
    <name type="scientific">Roseateles toxinivorans</name>
    <dbReference type="NCBI Taxonomy" id="270368"/>
    <lineage>
        <taxon>Bacteria</taxon>
        <taxon>Pseudomonadati</taxon>
        <taxon>Pseudomonadota</taxon>
        <taxon>Betaproteobacteria</taxon>
        <taxon>Burkholderiales</taxon>
        <taxon>Sphaerotilaceae</taxon>
        <taxon>Roseateles</taxon>
    </lineage>
</organism>
<dbReference type="AlphaFoldDB" id="A0A4R6QF24"/>
<dbReference type="Proteomes" id="UP000295361">
    <property type="component" value="Unassembled WGS sequence"/>
</dbReference>
<dbReference type="RefSeq" id="WP_166652176.1">
    <property type="nucleotide sequence ID" value="NZ_SNXS01000013.1"/>
</dbReference>
<name>A0A4R6QF24_9BURK</name>
<sequence>MFGLSFTDAAAAERTHSARADVALFVGWTTRRAGAAVPRAVADWLRERRYPADTLLDTPLPIDSWTVFDALFDWHARPVSEGGTDTADDYLGLAVRDFFANGGRKCYVVCLAAPWSVLTELDTDLREAQWRRLLPLAGISGWQNEQLHGIEHAWALDDVSLVLVPDLPDLCASPRGAIAAEPAVVPGLPEVFVECGVNLVGDAAVAGVRRVNAPRLDDEAWTLWKQSAEALRARVAQRRRDLMLLLALPLAAPRAGAARDPVATLNQEPLLRSSMLQLATPWLRPTREQRVAEGLLPPDGALAGLVAARVLARGAAATAAGQAPLGVLGVTPAPSDELLRRFANSDDQRDTLLTRCALFGPTPDGVRLLSDRSTSRRSGWSHAGVMRLLGQLLRTARRVGETLVFEPSGEALWTATRSRFEDMLTRFWQAGALRGTSAAEAFSVRCDRTVMSQADIDNGRVVVLIDFMPQLAIARLRVALALAEDGGVQWTDADPVAELTP</sequence>
<gene>
    <name evidence="1" type="ORF">DES47_11334</name>
</gene>
<proteinExistence type="predicted"/>
<protein>
    <submittedName>
        <fullName evidence="1">Tail sheath protein</fullName>
    </submittedName>
</protein>
<dbReference type="InterPro" id="IPR052042">
    <property type="entry name" value="Tail_sheath_structural"/>
</dbReference>
<keyword evidence="2" id="KW-1185">Reference proteome</keyword>
<accession>A0A4R6QF24</accession>
<reference evidence="1 2" key="1">
    <citation type="submission" date="2019-03" db="EMBL/GenBank/DDBJ databases">
        <title>Genomic Encyclopedia of Type Strains, Phase IV (KMG-IV): sequencing the most valuable type-strain genomes for metagenomic binning, comparative biology and taxonomic classification.</title>
        <authorList>
            <person name="Goeker M."/>
        </authorList>
    </citation>
    <scope>NUCLEOTIDE SEQUENCE [LARGE SCALE GENOMIC DNA]</scope>
    <source>
        <strain evidence="1 2">DSM 16998</strain>
    </source>
</reference>
<evidence type="ECO:0000313" key="2">
    <source>
        <dbReference type="Proteomes" id="UP000295361"/>
    </source>
</evidence>
<dbReference type="PANTHER" id="PTHR35861">
    <property type="match status" value="1"/>
</dbReference>
<comment type="caution">
    <text evidence="1">The sequence shown here is derived from an EMBL/GenBank/DDBJ whole genome shotgun (WGS) entry which is preliminary data.</text>
</comment>
<dbReference type="InParanoid" id="A0A4R6QF24"/>
<dbReference type="PANTHER" id="PTHR35861:SF1">
    <property type="entry name" value="PHAGE TAIL SHEATH PROTEIN"/>
    <property type="match status" value="1"/>
</dbReference>
<dbReference type="EMBL" id="SNXS01000013">
    <property type="protein sequence ID" value="TDP61351.1"/>
    <property type="molecule type" value="Genomic_DNA"/>
</dbReference>